<keyword evidence="1" id="KW-0472">Membrane</keyword>
<dbReference type="PROSITE" id="PS51257">
    <property type="entry name" value="PROKAR_LIPOPROTEIN"/>
    <property type="match status" value="1"/>
</dbReference>
<keyword evidence="1" id="KW-1133">Transmembrane helix</keyword>
<dbReference type="Proteomes" id="UP000231451">
    <property type="component" value="Unassembled WGS sequence"/>
</dbReference>
<gene>
    <name evidence="2" type="ORF">CSQ87_08745</name>
</gene>
<reference evidence="2 3" key="1">
    <citation type="submission" date="2017-10" db="EMBL/GenBank/DDBJ databases">
        <title>Draft genome sequences of strains TRE 1, TRE 9, TRE H and TRI 7, isolated from tamarins, belonging to four potential novel Bifidobacterium species.</title>
        <authorList>
            <person name="Mattarelli P."/>
            <person name="Modesto M."/>
            <person name="Puglisi E."/>
            <person name="Morelli L."/>
            <person name="Spezio C."/>
            <person name="Bonetti A."/>
            <person name="Sandri C."/>
        </authorList>
    </citation>
    <scope>NUCLEOTIDE SEQUENCE [LARGE SCALE GENOMIC DNA]</scope>
    <source>
        <strain evidence="3">TRI7</strain>
    </source>
</reference>
<feature type="transmembrane region" description="Helical" evidence="1">
    <location>
        <begin position="44"/>
        <end position="66"/>
    </location>
</feature>
<comment type="caution">
    <text evidence="2">The sequence shown here is derived from an EMBL/GenBank/DDBJ whole genome shotgun (WGS) entry which is preliminary data.</text>
</comment>
<evidence type="ECO:0000313" key="3">
    <source>
        <dbReference type="Proteomes" id="UP000231451"/>
    </source>
</evidence>
<organism evidence="2 3">
    <name type="scientific">Bifidobacterium simiarum</name>
    <dbReference type="NCBI Taxonomy" id="2045441"/>
    <lineage>
        <taxon>Bacteria</taxon>
        <taxon>Bacillati</taxon>
        <taxon>Actinomycetota</taxon>
        <taxon>Actinomycetes</taxon>
        <taxon>Bifidobacteriales</taxon>
        <taxon>Bifidobacteriaceae</taxon>
        <taxon>Bifidobacterium</taxon>
    </lineage>
</organism>
<proteinExistence type="predicted"/>
<keyword evidence="3" id="KW-1185">Reference proteome</keyword>
<name>A0A2M9HDA8_9BIFI</name>
<keyword evidence="1" id="KW-0812">Transmembrane</keyword>
<evidence type="ECO:0000256" key="1">
    <source>
        <dbReference type="SAM" id="Phobius"/>
    </source>
</evidence>
<accession>A0A2M9HDA8</accession>
<dbReference type="EMBL" id="PEBK01000008">
    <property type="protein sequence ID" value="PJM74800.1"/>
    <property type="molecule type" value="Genomic_DNA"/>
</dbReference>
<protein>
    <submittedName>
        <fullName evidence="2">Uncharacterized protein</fullName>
    </submittedName>
</protein>
<evidence type="ECO:0000313" key="2">
    <source>
        <dbReference type="EMBL" id="PJM74800.1"/>
    </source>
</evidence>
<sequence length="67" mass="7351">MISMGFRLITAIVLACWLVCLLAACAHLTRVTFRGHADRGLVDGWMVVMTWTLSFVLFLAAGIALLI</sequence>
<dbReference type="AlphaFoldDB" id="A0A2M9HDA8"/>